<dbReference type="UniPathway" id="UPA00109">
    <property type="reaction ID" value="UER00186"/>
</dbReference>
<dbReference type="GO" id="GO:0004619">
    <property type="term" value="F:phosphoglycerate mutase activity"/>
    <property type="evidence" value="ECO:0007669"/>
    <property type="project" value="UniProtKB-UniRule"/>
</dbReference>
<dbReference type="Pfam" id="PF01676">
    <property type="entry name" value="Metalloenzyme"/>
    <property type="match status" value="1"/>
</dbReference>
<evidence type="ECO:0000256" key="13">
    <source>
        <dbReference type="PIRSR" id="PIRSR001492-3"/>
    </source>
</evidence>
<dbReference type="GO" id="GO:0006096">
    <property type="term" value="P:glycolytic process"/>
    <property type="evidence" value="ECO:0007669"/>
    <property type="project" value="UniProtKB-UniRule"/>
</dbReference>
<evidence type="ECO:0000313" key="17">
    <source>
        <dbReference type="Proteomes" id="UP000538666"/>
    </source>
</evidence>
<feature type="binding site" evidence="9 12">
    <location>
        <position position="187"/>
    </location>
    <ligand>
        <name>substrate</name>
    </ligand>
</feature>
<evidence type="ECO:0000256" key="11">
    <source>
        <dbReference type="PIRSR" id="PIRSR001492-1"/>
    </source>
</evidence>
<feature type="binding site" evidence="9 12">
    <location>
        <position position="355"/>
    </location>
    <ligand>
        <name>substrate</name>
    </ligand>
</feature>
<dbReference type="GO" id="GO:0006007">
    <property type="term" value="P:glucose catabolic process"/>
    <property type="evidence" value="ECO:0007669"/>
    <property type="project" value="InterPro"/>
</dbReference>
<evidence type="ECO:0000256" key="1">
    <source>
        <dbReference type="ARBA" id="ARBA00000370"/>
    </source>
</evidence>
<dbReference type="Gene3D" id="3.40.720.10">
    <property type="entry name" value="Alkaline Phosphatase, subunit A"/>
    <property type="match status" value="1"/>
</dbReference>
<evidence type="ECO:0000256" key="8">
    <source>
        <dbReference type="ARBA" id="ARBA00023235"/>
    </source>
</evidence>
<feature type="binding site" evidence="9 13">
    <location>
        <position position="422"/>
    </location>
    <ligand>
        <name>Mn(2+)</name>
        <dbReference type="ChEBI" id="CHEBI:29035"/>
        <label>1</label>
    </ligand>
</feature>
<keyword evidence="8 9" id="KW-0413">Isomerase</keyword>
<feature type="binding site" evidence="9 13">
    <location>
        <position position="64"/>
    </location>
    <ligand>
        <name>Mn(2+)</name>
        <dbReference type="ChEBI" id="CHEBI:29035"/>
        <label>2</label>
    </ligand>
</feature>
<proteinExistence type="inferred from homology"/>
<dbReference type="PANTHER" id="PTHR31637:SF0">
    <property type="entry name" value="2,3-BISPHOSPHOGLYCERATE-INDEPENDENT PHOSPHOGLYCERATE MUTASE"/>
    <property type="match status" value="1"/>
</dbReference>
<comment type="cofactor">
    <cofactor evidence="9">
        <name>Mn(2+)</name>
        <dbReference type="ChEBI" id="CHEBI:29035"/>
    </cofactor>
    <text evidence="9">Binds 2 manganese ions per subunit.</text>
</comment>
<accession>A0A841K0N0</accession>
<evidence type="ECO:0000256" key="6">
    <source>
        <dbReference type="ARBA" id="ARBA00023152"/>
    </source>
</evidence>
<feature type="domain" description="Metalloenzyme" evidence="14">
    <location>
        <begin position="7"/>
        <end position="521"/>
    </location>
</feature>
<dbReference type="InterPro" id="IPR036646">
    <property type="entry name" value="PGAM_B_sf"/>
</dbReference>
<comment type="similarity">
    <text evidence="4 9">Belongs to the BPG-independent phosphoglycerate mutase family.</text>
</comment>
<comment type="caution">
    <text evidence="16">The sequence shown here is derived from an EMBL/GenBank/DDBJ whole genome shotgun (WGS) entry which is preliminary data.</text>
</comment>
<dbReference type="EMBL" id="JACHEK010000004">
    <property type="protein sequence ID" value="MBB6144208.1"/>
    <property type="molecule type" value="Genomic_DNA"/>
</dbReference>
<sequence length="536" mass="58942">MSVRTRPIVLTILDGWGYRPQTENNAIALARKPTYDKLLAEYPNTLLHASDHFVGLPDGQMGNSEVGHLNIGAGRVVRMDITRIDALIAAGEFATQPVIADALKRAAQGGRQLHLFGLLSDGGVHSHQNHLYALLAAAKLQGVEKVFVHAFMDGRDTLPTSGAAYLASLEQKMREYQIGKIASVSGRYYAMDRDRRWEREKLAFDAMVTGKAEGGAYADPIARVKESYNNDVTDEFIVPFVVTDEHGHPNGVIRDEDVCIMFNYRADRARQITRVLVRNSGLTKQQGRDLPGADDLDLVIPRNEVPKNLHYVCMTQYDKTFTLPMIILPESMENLLANMLANANMRNLRIAETEKYAHVTYFFNGGIETPFAGEDRLLIPSQKVATYDLAPEMSAAGIAEVVIKAVQDTAFDLLVVNFANADMVGHSGKLAPTIKGVETVDACLGGIYQAIRQYGGSMLITADHGNAEMMVDPKTGGPHTAHTTNPVPFIYVSEDADQYTLRPDGSLRDISPMILNMLKLDGPAQMTGVDLRQRLS</sequence>
<evidence type="ECO:0000256" key="4">
    <source>
        <dbReference type="ARBA" id="ARBA00008819"/>
    </source>
</evidence>
<dbReference type="AlphaFoldDB" id="A0A841K0N0"/>
<feature type="binding site" evidence="9 12">
    <location>
        <position position="125"/>
    </location>
    <ligand>
        <name>substrate</name>
    </ligand>
</feature>
<keyword evidence="7 9" id="KW-0464">Manganese</keyword>
<evidence type="ECO:0000256" key="7">
    <source>
        <dbReference type="ARBA" id="ARBA00023211"/>
    </source>
</evidence>
<dbReference type="FunFam" id="3.40.1450.10:FF:000002">
    <property type="entry name" value="2,3-bisphosphoglycerate-independent phosphoglycerate mutase"/>
    <property type="match status" value="1"/>
</dbReference>
<feature type="binding site" evidence="9 13">
    <location>
        <position position="463"/>
    </location>
    <ligand>
        <name>Mn(2+)</name>
        <dbReference type="ChEBI" id="CHEBI:29035"/>
        <label>2</label>
    </ligand>
</feature>
<keyword evidence="17" id="KW-1185">Reference proteome</keyword>
<evidence type="ECO:0000259" key="15">
    <source>
        <dbReference type="Pfam" id="PF06415"/>
    </source>
</evidence>
<comment type="catalytic activity">
    <reaction evidence="1 9">
        <text>(2R)-2-phosphoglycerate = (2R)-3-phosphoglycerate</text>
        <dbReference type="Rhea" id="RHEA:15901"/>
        <dbReference type="ChEBI" id="CHEBI:58272"/>
        <dbReference type="ChEBI" id="CHEBI:58289"/>
        <dbReference type="EC" id="5.4.2.12"/>
    </reaction>
</comment>
<dbReference type="InterPro" id="IPR017850">
    <property type="entry name" value="Alkaline_phosphatase_core_sf"/>
</dbReference>
<dbReference type="InterPro" id="IPR005995">
    <property type="entry name" value="Pgm_bpd_ind"/>
</dbReference>
<evidence type="ECO:0000313" key="16">
    <source>
        <dbReference type="EMBL" id="MBB6144208.1"/>
    </source>
</evidence>
<dbReference type="Proteomes" id="UP000538666">
    <property type="component" value="Unassembled WGS sequence"/>
</dbReference>
<feature type="domain" description="BPG-independent PGAM N-terminal" evidence="15">
    <location>
        <begin position="84"/>
        <end position="319"/>
    </location>
</feature>
<dbReference type="SUPFAM" id="SSF64158">
    <property type="entry name" value="2,3-Bisphosphoglycerate-independent phosphoglycerate mutase, substrate-binding domain"/>
    <property type="match status" value="1"/>
</dbReference>
<dbReference type="InterPro" id="IPR006124">
    <property type="entry name" value="Metalloenzyme"/>
</dbReference>
<feature type="active site" description="Phosphoserine intermediate" evidence="9 11">
    <location>
        <position position="64"/>
    </location>
</feature>
<dbReference type="SUPFAM" id="SSF53649">
    <property type="entry name" value="Alkaline phosphatase-like"/>
    <property type="match status" value="1"/>
</dbReference>
<feature type="binding site" evidence="9 13">
    <location>
        <position position="14"/>
    </location>
    <ligand>
        <name>Mn(2+)</name>
        <dbReference type="ChEBI" id="CHEBI:29035"/>
        <label>2</label>
    </ligand>
</feature>
<dbReference type="EC" id="5.4.2.12" evidence="9 10"/>
<evidence type="ECO:0000256" key="5">
    <source>
        <dbReference type="ARBA" id="ARBA00022723"/>
    </source>
</evidence>
<reference evidence="16 17" key="1">
    <citation type="submission" date="2020-08" db="EMBL/GenBank/DDBJ databases">
        <title>Genomic Encyclopedia of Type Strains, Phase IV (KMG-IV): sequencing the most valuable type-strain genomes for metagenomic binning, comparative biology and taxonomic classification.</title>
        <authorList>
            <person name="Goeker M."/>
        </authorList>
    </citation>
    <scope>NUCLEOTIDE SEQUENCE [LARGE SCALE GENOMIC DNA]</scope>
    <source>
        <strain evidence="16 17">DSM 103733</strain>
    </source>
</reference>
<feature type="binding site" evidence="9 13">
    <location>
        <position position="426"/>
    </location>
    <ligand>
        <name>Mn(2+)</name>
        <dbReference type="ChEBI" id="CHEBI:29035"/>
        <label>1</label>
    </ligand>
</feature>
<evidence type="ECO:0000259" key="14">
    <source>
        <dbReference type="Pfam" id="PF01676"/>
    </source>
</evidence>
<dbReference type="GO" id="GO:0030145">
    <property type="term" value="F:manganese ion binding"/>
    <property type="evidence" value="ECO:0007669"/>
    <property type="project" value="UniProtKB-UniRule"/>
</dbReference>
<dbReference type="PANTHER" id="PTHR31637">
    <property type="entry name" value="2,3-BISPHOSPHOGLYCERATE-INDEPENDENT PHOSPHOGLYCERATE MUTASE"/>
    <property type="match status" value="1"/>
</dbReference>
<evidence type="ECO:0000256" key="2">
    <source>
        <dbReference type="ARBA" id="ARBA00002315"/>
    </source>
</evidence>
<dbReference type="OrthoDB" id="9800863at2"/>
<protein>
    <recommendedName>
        <fullName evidence="9 10">2,3-bisphosphoglycerate-independent phosphoglycerate mutase</fullName>
        <shortName evidence="9">BPG-independent PGAM</shortName>
        <shortName evidence="9">Phosphoglyceromutase</shortName>
        <shortName evidence="9">iPGM</shortName>
        <ecNumber evidence="9 10">5.4.2.12</ecNumber>
    </recommendedName>
</protein>
<evidence type="ECO:0000256" key="12">
    <source>
        <dbReference type="PIRSR" id="PIRSR001492-2"/>
    </source>
</evidence>
<dbReference type="GO" id="GO:0005829">
    <property type="term" value="C:cytosol"/>
    <property type="evidence" value="ECO:0007669"/>
    <property type="project" value="TreeGrafter"/>
</dbReference>
<evidence type="ECO:0000256" key="9">
    <source>
        <dbReference type="HAMAP-Rule" id="MF_01038"/>
    </source>
</evidence>
<dbReference type="Pfam" id="PF06415">
    <property type="entry name" value="iPGM_N"/>
    <property type="match status" value="1"/>
</dbReference>
<comment type="subunit">
    <text evidence="9">Monomer.</text>
</comment>
<dbReference type="InterPro" id="IPR011258">
    <property type="entry name" value="BPG-indep_PGM_N"/>
</dbReference>
<dbReference type="CDD" id="cd16010">
    <property type="entry name" value="iPGM"/>
    <property type="match status" value="1"/>
</dbReference>
<dbReference type="RefSeq" id="WP_050059132.1">
    <property type="nucleotide sequence ID" value="NZ_JACHEK010000004.1"/>
</dbReference>
<feature type="binding site" evidence="9 12">
    <location>
        <begin position="155"/>
        <end position="156"/>
    </location>
    <ligand>
        <name>substrate</name>
    </ligand>
</feature>
<comment type="function">
    <text evidence="2 9">Catalyzes the interconversion of 2-phosphoglycerate and 3-phosphoglycerate.</text>
</comment>
<dbReference type="NCBIfam" id="TIGR01307">
    <property type="entry name" value="pgm_bpd_ind"/>
    <property type="match status" value="1"/>
</dbReference>
<feature type="binding site" evidence="9 12">
    <location>
        <position position="193"/>
    </location>
    <ligand>
        <name>substrate</name>
    </ligand>
</feature>
<comment type="pathway">
    <text evidence="3 9">Carbohydrate degradation; glycolysis; pyruvate from D-glyceraldehyde 3-phosphate: step 3/5.</text>
</comment>
<evidence type="ECO:0000256" key="3">
    <source>
        <dbReference type="ARBA" id="ARBA00004798"/>
    </source>
</evidence>
<feature type="binding site" evidence="9 13">
    <location>
        <position position="482"/>
    </location>
    <ligand>
        <name>Mn(2+)</name>
        <dbReference type="ChEBI" id="CHEBI:29035"/>
        <label>1</label>
    </ligand>
</feature>
<gene>
    <name evidence="9" type="primary">gpmI</name>
    <name evidence="16" type="ORF">HNQ77_002160</name>
</gene>
<keyword evidence="6 9" id="KW-0324">Glycolysis</keyword>
<dbReference type="Gene3D" id="3.40.1450.10">
    <property type="entry name" value="BPG-independent phosphoglycerate mutase, domain B"/>
    <property type="match status" value="1"/>
</dbReference>
<dbReference type="HAMAP" id="MF_01038">
    <property type="entry name" value="GpmI"/>
    <property type="match status" value="1"/>
</dbReference>
<name>A0A841K0N0_9BACT</name>
<dbReference type="PIRSF" id="PIRSF001492">
    <property type="entry name" value="IPGAM"/>
    <property type="match status" value="1"/>
</dbReference>
<evidence type="ECO:0000256" key="10">
    <source>
        <dbReference type="NCBIfam" id="TIGR01307"/>
    </source>
</evidence>
<feature type="binding site" evidence="9 12">
    <location>
        <begin position="265"/>
        <end position="268"/>
    </location>
    <ligand>
        <name>substrate</name>
    </ligand>
</feature>
<keyword evidence="5 9" id="KW-0479">Metal-binding</keyword>
<feature type="binding site" evidence="9 13">
    <location>
        <position position="464"/>
    </location>
    <ligand>
        <name>Mn(2+)</name>
        <dbReference type="ChEBI" id="CHEBI:29035"/>
        <label>2</label>
    </ligand>
</feature>
<organism evidence="16 17">
    <name type="scientific">Silvibacterium bohemicum</name>
    <dbReference type="NCBI Taxonomy" id="1577686"/>
    <lineage>
        <taxon>Bacteria</taxon>
        <taxon>Pseudomonadati</taxon>
        <taxon>Acidobacteriota</taxon>
        <taxon>Terriglobia</taxon>
        <taxon>Terriglobales</taxon>
        <taxon>Acidobacteriaceae</taxon>
        <taxon>Silvibacterium</taxon>
    </lineage>
</organism>